<protein>
    <submittedName>
        <fullName evidence="1">Uncharacterized protein</fullName>
    </submittedName>
</protein>
<gene>
    <name evidence="1" type="ORF">PFLmoz3_00171</name>
</gene>
<reference evidence="1 2" key="1">
    <citation type="submission" date="2015-05" db="EMBL/GenBank/DDBJ databases">
        <title>A genomic and transcriptomic approach to investigate the blue pigment phenotype in Pseudomonas fluorescens.</title>
        <authorList>
            <person name="Andreani N.A."/>
            <person name="Cardazzo B."/>
        </authorList>
    </citation>
    <scope>NUCLEOTIDE SEQUENCE [LARGE SCALE GENOMIC DNA]</scope>
    <source>
        <strain evidence="1 2">Ps_22</strain>
    </source>
</reference>
<dbReference type="EMBL" id="LCYA01000002">
    <property type="protein sequence ID" value="KWV90173.1"/>
    <property type="molecule type" value="Genomic_DNA"/>
</dbReference>
<accession>A0A109LM66</accession>
<evidence type="ECO:0000313" key="1">
    <source>
        <dbReference type="EMBL" id="KWV90173.1"/>
    </source>
</evidence>
<dbReference type="PATRIC" id="fig|294.194.peg.187"/>
<proteinExistence type="predicted"/>
<sequence length="135" mass="13785">MGAAIAGNGVNNEMLADAGHGVHFQLPGRARMGVTGFGLGLLDIREDLLAAQQIAFAGFGQRDASGGAVEQAGLQVGLKVGDRARDVGRGGVQLHGGGGEAAGFGHATEGAHVLQSVHGVFSREIANCDRKLRFQ</sequence>
<evidence type="ECO:0000313" key="2">
    <source>
        <dbReference type="Proteomes" id="UP000061348"/>
    </source>
</evidence>
<name>A0A109LM66_PSEFL</name>
<organism evidence="1 2">
    <name type="scientific">Pseudomonas fluorescens</name>
    <dbReference type="NCBI Taxonomy" id="294"/>
    <lineage>
        <taxon>Bacteria</taxon>
        <taxon>Pseudomonadati</taxon>
        <taxon>Pseudomonadota</taxon>
        <taxon>Gammaproteobacteria</taxon>
        <taxon>Pseudomonadales</taxon>
        <taxon>Pseudomonadaceae</taxon>
        <taxon>Pseudomonas</taxon>
    </lineage>
</organism>
<comment type="caution">
    <text evidence="1">The sequence shown here is derived from an EMBL/GenBank/DDBJ whole genome shotgun (WGS) entry which is preliminary data.</text>
</comment>
<dbReference type="Proteomes" id="UP000061348">
    <property type="component" value="Unassembled WGS sequence"/>
</dbReference>
<dbReference type="AlphaFoldDB" id="A0A109LM66"/>